<dbReference type="Gene3D" id="1.10.1200.10">
    <property type="entry name" value="ACP-like"/>
    <property type="match status" value="1"/>
</dbReference>
<name>A0A919K676_9ACTN</name>
<dbReference type="InterPro" id="IPR020806">
    <property type="entry name" value="PKS_PP-bd"/>
</dbReference>
<evidence type="ECO:0000313" key="5">
    <source>
        <dbReference type="EMBL" id="GIE99522.1"/>
    </source>
</evidence>
<dbReference type="Gene3D" id="3.40.50.980">
    <property type="match status" value="2"/>
</dbReference>
<dbReference type="Gene3D" id="3.30.300.30">
    <property type="match status" value="1"/>
</dbReference>
<dbReference type="GO" id="GO:0044550">
    <property type="term" value="P:secondary metabolite biosynthetic process"/>
    <property type="evidence" value="ECO:0007669"/>
    <property type="project" value="TreeGrafter"/>
</dbReference>
<dbReference type="FunFam" id="1.10.1200.10:FF:000005">
    <property type="entry name" value="Nonribosomal peptide synthetase 1"/>
    <property type="match status" value="1"/>
</dbReference>
<dbReference type="FunFam" id="3.40.50.980:FF:000001">
    <property type="entry name" value="Non-ribosomal peptide synthetase"/>
    <property type="match status" value="1"/>
</dbReference>
<dbReference type="Proteomes" id="UP000636960">
    <property type="component" value="Unassembled WGS sequence"/>
</dbReference>
<keyword evidence="3" id="KW-0597">Phosphoprotein</keyword>
<protein>
    <recommendedName>
        <fullName evidence="4">Carrier domain-containing protein</fullName>
    </recommendedName>
</protein>
<proteinExistence type="predicted"/>
<sequence length="599" mass="62751">MHGDDRLRIAAGTVTAMVDRWTSQRPDAVAVAEGTSTLTYRELDDRANRLAALLRARGAGPETFVGVALPRSTDLVVAFLAVLKAGAAYVPVDLEYPPQRQAFMLADAGVTAIVSTAEVIGGDGLPLHGCPAPVITMEQAADAGTGAPAPVLGRHAAYVIYTSGSTGVPKGVVVEHDDVVALVTDEPRLAVRPGDVVAQLAPTSFDASTFEIWAALCRGGTVRLLPGPQLSVQELSAQLRKWRPDWLFLTTGLFHLLADFAPDSLASVGTLLTGGDVLSPKHIRTAAGVGSTRVHAAYGPTETTVFASLHDAGPDDHDIVPLGRPLAGMTMRVLDADLRPLPAGQIGEIYLGGAGIARGYQLRPGLTAERFLPDPYAGGAGVRMYRTGDRGLRRPDGTFEFHGRIDRQVKIRGFRIELGEIEAVLTAHPAVGGAVVVAVRTPDGGKRLAAYVAGGEPVISELRSWVAQRLPAYALPSFYVTLPALPLDSNGKFDRGALPQPWTSRSALTGLPGFVPPGTPAERTIAGAWTDALGLDTVGVHDNFFELGGDSLLSVSVLEQLRAEGIDLTAGAFFGNPTVSQLAAYVSCGLETAAAGDRG</sequence>
<dbReference type="Pfam" id="PF13193">
    <property type="entry name" value="AMP-binding_C"/>
    <property type="match status" value="1"/>
</dbReference>
<keyword evidence="2" id="KW-0596">Phosphopantetheine</keyword>
<dbReference type="PANTHER" id="PTHR45527:SF1">
    <property type="entry name" value="FATTY ACID SYNTHASE"/>
    <property type="match status" value="1"/>
</dbReference>
<dbReference type="InterPro" id="IPR045851">
    <property type="entry name" value="AMP-bd_C_sf"/>
</dbReference>
<evidence type="ECO:0000313" key="6">
    <source>
        <dbReference type="Proteomes" id="UP000636960"/>
    </source>
</evidence>
<dbReference type="GO" id="GO:0005737">
    <property type="term" value="C:cytoplasm"/>
    <property type="evidence" value="ECO:0007669"/>
    <property type="project" value="TreeGrafter"/>
</dbReference>
<organism evidence="5 6">
    <name type="scientific">Paractinoplanes rishiriensis</name>
    <dbReference type="NCBI Taxonomy" id="1050105"/>
    <lineage>
        <taxon>Bacteria</taxon>
        <taxon>Bacillati</taxon>
        <taxon>Actinomycetota</taxon>
        <taxon>Actinomycetes</taxon>
        <taxon>Micromonosporales</taxon>
        <taxon>Micromonosporaceae</taxon>
        <taxon>Paractinoplanes</taxon>
    </lineage>
</organism>
<dbReference type="InterPro" id="IPR000873">
    <property type="entry name" value="AMP-dep_synth/lig_dom"/>
</dbReference>
<dbReference type="Pfam" id="PF00550">
    <property type="entry name" value="PP-binding"/>
    <property type="match status" value="1"/>
</dbReference>
<dbReference type="NCBIfam" id="TIGR01733">
    <property type="entry name" value="AA-adenyl-dom"/>
    <property type="match status" value="1"/>
</dbReference>
<dbReference type="InterPro" id="IPR009081">
    <property type="entry name" value="PP-bd_ACP"/>
</dbReference>
<comment type="caution">
    <text evidence="5">The sequence shown here is derived from an EMBL/GenBank/DDBJ whole genome shotgun (WGS) entry which is preliminary data.</text>
</comment>
<dbReference type="InterPro" id="IPR020845">
    <property type="entry name" value="AMP-binding_CS"/>
</dbReference>
<dbReference type="PROSITE" id="PS50075">
    <property type="entry name" value="CARRIER"/>
    <property type="match status" value="1"/>
</dbReference>
<dbReference type="AlphaFoldDB" id="A0A919K676"/>
<dbReference type="InterPro" id="IPR010071">
    <property type="entry name" value="AA_adenyl_dom"/>
</dbReference>
<gene>
    <name evidence="5" type="ORF">Ari01nite_69870</name>
</gene>
<evidence type="ECO:0000259" key="4">
    <source>
        <dbReference type="PROSITE" id="PS50075"/>
    </source>
</evidence>
<reference evidence="5" key="1">
    <citation type="submission" date="2021-01" db="EMBL/GenBank/DDBJ databases">
        <title>Whole genome shotgun sequence of Actinoplanes rishiriensis NBRC 108556.</title>
        <authorList>
            <person name="Komaki H."/>
            <person name="Tamura T."/>
        </authorList>
    </citation>
    <scope>NUCLEOTIDE SEQUENCE</scope>
    <source>
        <strain evidence="5">NBRC 108556</strain>
    </source>
</reference>
<keyword evidence="6" id="KW-1185">Reference proteome</keyword>
<dbReference type="RefSeq" id="WP_203786508.1">
    <property type="nucleotide sequence ID" value="NZ_BOMV01000073.1"/>
</dbReference>
<dbReference type="SUPFAM" id="SSF47336">
    <property type="entry name" value="ACP-like"/>
    <property type="match status" value="1"/>
</dbReference>
<evidence type="ECO:0000256" key="3">
    <source>
        <dbReference type="ARBA" id="ARBA00022553"/>
    </source>
</evidence>
<dbReference type="CDD" id="cd12117">
    <property type="entry name" value="A_NRPS_Srf_like"/>
    <property type="match status" value="1"/>
</dbReference>
<dbReference type="InterPro" id="IPR025110">
    <property type="entry name" value="AMP-bd_C"/>
</dbReference>
<dbReference type="EMBL" id="BOMV01000073">
    <property type="protein sequence ID" value="GIE99522.1"/>
    <property type="molecule type" value="Genomic_DNA"/>
</dbReference>
<dbReference type="PANTHER" id="PTHR45527">
    <property type="entry name" value="NONRIBOSOMAL PEPTIDE SYNTHETASE"/>
    <property type="match status" value="1"/>
</dbReference>
<evidence type="ECO:0000256" key="2">
    <source>
        <dbReference type="ARBA" id="ARBA00022450"/>
    </source>
</evidence>
<dbReference type="Pfam" id="PF00501">
    <property type="entry name" value="AMP-binding"/>
    <property type="match status" value="1"/>
</dbReference>
<dbReference type="SUPFAM" id="SSF56801">
    <property type="entry name" value="Acetyl-CoA synthetase-like"/>
    <property type="match status" value="1"/>
</dbReference>
<dbReference type="InterPro" id="IPR036736">
    <property type="entry name" value="ACP-like_sf"/>
</dbReference>
<dbReference type="GO" id="GO:0043041">
    <property type="term" value="P:amino acid activation for nonribosomal peptide biosynthetic process"/>
    <property type="evidence" value="ECO:0007669"/>
    <property type="project" value="TreeGrafter"/>
</dbReference>
<dbReference type="PROSITE" id="PS00455">
    <property type="entry name" value="AMP_BINDING"/>
    <property type="match status" value="1"/>
</dbReference>
<dbReference type="Gene3D" id="2.30.38.10">
    <property type="entry name" value="Luciferase, Domain 3"/>
    <property type="match status" value="1"/>
</dbReference>
<accession>A0A919K676</accession>
<comment type="cofactor">
    <cofactor evidence="1">
        <name>pantetheine 4'-phosphate</name>
        <dbReference type="ChEBI" id="CHEBI:47942"/>
    </cofactor>
</comment>
<dbReference type="SMART" id="SM00823">
    <property type="entry name" value="PKS_PP"/>
    <property type="match status" value="1"/>
</dbReference>
<feature type="domain" description="Carrier" evidence="4">
    <location>
        <begin position="516"/>
        <end position="590"/>
    </location>
</feature>
<evidence type="ECO:0000256" key="1">
    <source>
        <dbReference type="ARBA" id="ARBA00001957"/>
    </source>
</evidence>
<dbReference type="GO" id="GO:0031177">
    <property type="term" value="F:phosphopantetheine binding"/>
    <property type="evidence" value="ECO:0007669"/>
    <property type="project" value="InterPro"/>
</dbReference>